<dbReference type="RefSeq" id="WP_135850441.1">
    <property type="nucleotide sequence ID" value="NZ_RHPJ01000003.1"/>
</dbReference>
<keyword evidence="3 7" id="KW-0547">Nucleotide-binding</keyword>
<protein>
    <recommendedName>
        <fullName evidence="7">Bifunctional glutamine synthetase adenylyltransferase/adenylyl-removing enzyme</fullName>
    </recommendedName>
    <alternativeName>
        <fullName evidence="7">ATP:glutamine synthetase adenylyltransferase</fullName>
    </alternativeName>
    <alternativeName>
        <fullName evidence="7">ATase</fullName>
    </alternativeName>
    <domain>
        <recommendedName>
            <fullName evidence="7">Glutamine synthetase adenylyl-L-tyrosine phosphorylase</fullName>
            <ecNumber evidence="7">2.7.7.89</ecNumber>
        </recommendedName>
        <alternativeName>
            <fullName evidence="7">Adenylyl removase</fullName>
            <shortName evidence="7">AR</shortName>
            <shortName evidence="7">AT-N</shortName>
        </alternativeName>
    </domain>
    <domain>
        <recommendedName>
            <fullName evidence="7">Glutamine synthetase adenylyl transferase</fullName>
            <ecNumber evidence="7">2.7.7.42</ecNumber>
        </recommendedName>
        <alternativeName>
            <fullName evidence="7">Adenylyl transferase</fullName>
            <shortName evidence="7">AT</shortName>
            <shortName evidence="7">AT-C</shortName>
        </alternativeName>
    </domain>
</protein>
<keyword evidence="5 7" id="KW-0460">Magnesium</keyword>
<feature type="domain" description="PII-uridylyltransferase/Glutamine-synthetase adenylyltransferase" evidence="9">
    <location>
        <begin position="883"/>
        <end position="1025"/>
    </location>
</feature>
<comment type="caution">
    <text evidence="10">The sequence shown here is derived from an EMBL/GenBank/DDBJ whole genome shotgun (WGS) entry which is preliminary data.</text>
</comment>
<evidence type="ECO:0000256" key="5">
    <source>
        <dbReference type="ARBA" id="ARBA00022842"/>
    </source>
</evidence>
<dbReference type="SUPFAM" id="SSF81301">
    <property type="entry name" value="Nucleotidyltransferase"/>
    <property type="match status" value="2"/>
</dbReference>
<dbReference type="GO" id="GO:0016874">
    <property type="term" value="F:ligase activity"/>
    <property type="evidence" value="ECO:0007669"/>
    <property type="project" value="UniProtKB-KW"/>
</dbReference>
<keyword evidence="11" id="KW-1185">Reference proteome</keyword>
<dbReference type="NCBIfam" id="NF010707">
    <property type="entry name" value="PRK14109.1"/>
    <property type="match status" value="1"/>
</dbReference>
<dbReference type="PANTHER" id="PTHR30621:SF0">
    <property type="entry name" value="BIFUNCTIONAL GLUTAMINE SYNTHETASE ADENYLYLTRANSFERASE_ADENYLYL-REMOVING ENZYME"/>
    <property type="match status" value="1"/>
</dbReference>
<feature type="domain" description="PII-uridylyltransferase/Glutamine-synthetase adenylyltransferase" evidence="9">
    <location>
        <begin position="371"/>
        <end position="515"/>
    </location>
</feature>
<name>A0A4Z1E2J5_9MICO</name>
<dbReference type="GO" id="GO:0005829">
    <property type="term" value="C:cytosol"/>
    <property type="evidence" value="ECO:0007669"/>
    <property type="project" value="TreeGrafter"/>
</dbReference>
<dbReference type="InterPro" id="IPR013546">
    <property type="entry name" value="PII_UdlTrfase/GS_AdlTrfase"/>
</dbReference>
<dbReference type="SUPFAM" id="SSF81593">
    <property type="entry name" value="Nucleotidyltransferase substrate binding subunit/domain"/>
    <property type="match status" value="2"/>
</dbReference>
<dbReference type="Pfam" id="PF08335">
    <property type="entry name" value="GlnD_UR_UTase"/>
    <property type="match status" value="2"/>
</dbReference>
<keyword evidence="1 7" id="KW-0808">Transferase</keyword>
<dbReference type="InterPro" id="IPR005190">
    <property type="entry name" value="GlnE_rpt_dom"/>
</dbReference>
<comment type="catalytic activity">
    <reaction evidence="7">
        <text>[glutamine synthetase]-L-tyrosine + ATP = [glutamine synthetase]-O(4)-(5'-adenylyl)-L-tyrosine + diphosphate</text>
        <dbReference type="Rhea" id="RHEA:18589"/>
        <dbReference type="Rhea" id="RHEA-COMP:10660"/>
        <dbReference type="Rhea" id="RHEA-COMP:10661"/>
        <dbReference type="ChEBI" id="CHEBI:30616"/>
        <dbReference type="ChEBI" id="CHEBI:33019"/>
        <dbReference type="ChEBI" id="CHEBI:46858"/>
        <dbReference type="ChEBI" id="CHEBI:83624"/>
        <dbReference type="EC" id="2.7.7.42"/>
    </reaction>
</comment>
<feature type="region of interest" description="Adenylyl transferase" evidence="7">
    <location>
        <begin position="527"/>
        <end position="1028"/>
    </location>
</feature>
<evidence type="ECO:0000313" key="11">
    <source>
        <dbReference type="Proteomes" id="UP000297318"/>
    </source>
</evidence>
<dbReference type="CDD" id="cd05401">
    <property type="entry name" value="NT_GlnE_GlnD_like"/>
    <property type="match status" value="2"/>
</dbReference>
<keyword evidence="10" id="KW-0436">Ligase</keyword>
<keyword evidence="6 7" id="KW-0511">Multifunctional enzyme</keyword>
<comment type="catalytic activity">
    <reaction evidence="7">
        <text>[glutamine synthetase]-O(4)-(5'-adenylyl)-L-tyrosine + phosphate = [glutamine synthetase]-L-tyrosine + ADP</text>
        <dbReference type="Rhea" id="RHEA:43716"/>
        <dbReference type="Rhea" id="RHEA-COMP:10660"/>
        <dbReference type="Rhea" id="RHEA-COMP:10661"/>
        <dbReference type="ChEBI" id="CHEBI:43474"/>
        <dbReference type="ChEBI" id="CHEBI:46858"/>
        <dbReference type="ChEBI" id="CHEBI:83624"/>
        <dbReference type="ChEBI" id="CHEBI:456216"/>
        <dbReference type="EC" id="2.7.7.89"/>
    </reaction>
</comment>
<dbReference type="InterPro" id="IPR023057">
    <property type="entry name" value="GlnE"/>
</dbReference>
<dbReference type="GO" id="GO:0000820">
    <property type="term" value="P:regulation of glutamine family amino acid metabolic process"/>
    <property type="evidence" value="ECO:0007669"/>
    <property type="project" value="UniProtKB-UniRule"/>
</dbReference>
<dbReference type="Pfam" id="PF03710">
    <property type="entry name" value="GlnE"/>
    <property type="match status" value="2"/>
</dbReference>
<dbReference type="GO" id="GO:0005524">
    <property type="term" value="F:ATP binding"/>
    <property type="evidence" value="ECO:0007669"/>
    <property type="project" value="UniProtKB-UniRule"/>
</dbReference>
<dbReference type="EC" id="2.7.7.42" evidence="7"/>
<evidence type="ECO:0000256" key="6">
    <source>
        <dbReference type="ARBA" id="ARBA00023268"/>
    </source>
</evidence>
<evidence type="ECO:0000313" key="10">
    <source>
        <dbReference type="EMBL" id="TGO04912.1"/>
    </source>
</evidence>
<gene>
    <name evidence="7" type="primary">glnE</name>
    <name evidence="10" type="ORF">SERN_2505</name>
</gene>
<feature type="region of interest" description="Adenylyl removase" evidence="7">
    <location>
        <begin position="1"/>
        <end position="519"/>
    </location>
</feature>
<organism evidence="10 11">
    <name type="scientific">Serinibacter arcticus</name>
    <dbReference type="NCBI Taxonomy" id="1655435"/>
    <lineage>
        <taxon>Bacteria</taxon>
        <taxon>Bacillati</taxon>
        <taxon>Actinomycetota</taxon>
        <taxon>Actinomycetes</taxon>
        <taxon>Micrococcales</taxon>
        <taxon>Beutenbergiaceae</taxon>
        <taxon>Serinibacter</taxon>
    </lineage>
</organism>
<evidence type="ECO:0000256" key="3">
    <source>
        <dbReference type="ARBA" id="ARBA00022741"/>
    </source>
</evidence>
<feature type="domain" description="Glutamate-ammonia ligase adenylyltransferase repeated" evidence="8">
    <location>
        <begin position="87"/>
        <end position="347"/>
    </location>
</feature>
<evidence type="ECO:0000259" key="8">
    <source>
        <dbReference type="Pfam" id="PF03710"/>
    </source>
</evidence>
<dbReference type="Proteomes" id="UP000297318">
    <property type="component" value="Unassembled WGS sequence"/>
</dbReference>
<comment type="cofactor">
    <cofactor evidence="7">
        <name>Mg(2+)</name>
        <dbReference type="ChEBI" id="CHEBI:18420"/>
    </cofactor>
</comment>
<proteinExistence type="inferred from homology"/>
<keyword evidence="2 7" id="KW-0548">Nucleotidyltransferase</keyword>
<dbReference type="Gene3D" id="3.30.460.10">
    <property type="entry name" value="Beta Polymerase, domain 2"/>
    <property type="match status" value="2"/>
</dbReference>
<dbReference type="EC" id="2.7.7.89" evidence="7"/>
<sequence>MRAASPSTRLIRFGFRELARASSILAEPWFTEVAGDDGGDDLLADLARSADPDQGLLTLARVHENATPDARAQLNEVLRTPGERRSRLLAVVGASAALGDTLAMHPDDVALVTGETGQGILAEGADEVRATLLRAVGADPDDAAPVATAQGPTDAMRRAYRQQLLRIAATDLTRPDPLSTLPGVAATLADLASAALEAALAIARSETPDHHVVRLAVLGMGKTGGRELNYISDVDVVYVAEVAPPVEGDGAGDEDASGGPDRADLEQHAMRVGARLATGMARACSGTSLEPALWEVDAALRPEGKQGPLVRTLASHLAYYQRWAKTWEFQALLKARPVAGDRALGNAYVEALSPLVWTAAQRENFVEDAQAMRRRVEAHVPPREADRQLKLGAGGLRDVEFTVQLLQLVHGRLAPEIRQRNTLAALAALAQEGFVGRADAARLAVCYRFLRLMEHRIQLSRMRRTHLVPTDERDLDRLGRSMLITAEDEADVTTELLVRWRHTRRDVRRLHEELFYRPLLPATAQLSAEDAALAPEAAGARLAALGYRAPDAALRHIAALTEGVSRRAAIQRQLLPVMLGWFTEGPDPDAGLLAFRSLSEEIGSSHWYLKLLRDSGVAAQNLARVLSSSQYVAAGLRRAPESVPWLAEDGDLAPRAPEALEAEMDAALRRRAGDSESSATRVRYLRRRELNRTAVADVLTNLAADTTPGISSAADAALRGALRIATDRVCEAQGFEGSPTTLLIVAMGRLGGHELGYSSDADVMFVHDPRPGVDHAAAQTFALAVAQQVRSLLGQTGPEPSLEVDAALRPEGRNGPLTRTFAAYEEYYGRWSAIWERQALLRARPVAGDIELGERFVALIDPLRYAGGLDDGQLREIRRIKARVENERMPRGVPANRHLKLGRGGITDVEWTVQLLQLLHAHEVPALRTTRTLEALAAAAEAGLIDAGDAEVLRSAWRLAVRARDAIVLATGRTSGARIDVLPSERRELAGVAHLLGYGPAAGGEFEEDYLRTARRARAVVERVFFGE</sequence>
<dbReference type="OrthoDB" id="9759366at2"/>
<dbReference type="GO" id="GO:0047388">
    <property type="term" value="F:[glutamine synthetase]-adenylyl-L-tyrosine phosphorylase activity"/>
    <property type="evidence" value="ECO:0007669"/>
    <property type="project" value="UniProtKB-EC"/>
</dbReference>
<accession>A0A4Z1E2J5</accession>
<dbReference type="AlphaFoldDB" id="A0A4Z1E2J5"/>
<comment type="function">
    <text evidence="7">Involved in the regulation of glutamine synthetase GlnA, a key enzyme in the process to assimilate ammonia. When cellular nitrogen levels are high, the C-terminal adenylyl transferase (AT) inactivates GlnA by covalent transfer of an adenylyl group from ATP to specific tyrosine residue of GlnA, thus reducing its activity. Conversely, when nitrogen levels are low, the N-terminal adenylyl removase (AR) activates GlnA by removing the adenylyl group by phosphorolysis, increasing its activity. The regulatory region of GlnE binds the signal transduction protein PII (GlnB) which indicates the nitrogen status of the cell.</text>
</comment>
<evidence type="ECO:0000256" key="7">
    <source>
        <dbReference type="HAMAP-Rule" id="MF_00802"/>
    </source>
</evidence>
<dbReference type="EMBL" id="RHPJ01000003">
    <property type="protein sequence ID" value="TGO04912.1"/>
    <property type="molecule type" value="Genomic_DNA"/>
</dbReference>
<reference evidence="10 11" key="1">
    <citation type="submission" date="2018-11" db="EMBL/GenBank/DDBJ databases">
        <title>Complete genome sequencing of the Actinobacteria Serinibacter sp. K3-2.</title>
        <authorList>
            <person name="Rakitin A.L."/>
            <person name="Beletsky A.V."/>
            <person name="Mardanov A.V."/>
            <person name="Ravin N.V."/>
            <person name="Gromova A.S."/>
            <person name="Filippova S.N."/>
            <person name="Gal'Chenko V.F."/>
        </authorList>
    </citation>
    <scope>NUCLEOTIDE SEQUENCE [LARGE SCALE GENOMIC DNA]</scope>
    <source>
        <strain evidence="10 11">K3-2</strain>
    </source>
</reference>
<evidence type="ECO:0000259" key="9">
    <source>
        <dbReference type="Pfam" id="PF08335"/>
    </source>
</evidence>
<dbReference type="PANTHER" id="PTHR30621">
    <property type="entry name" value="GLUTAMINE SYNTHETASE ADENYLYLTRANSFERASE"/>
    <property type="match status" value="1"/>
</dbReference>
<dbReference type="Gene3D" id="1.20.120.330">
    <property type="entry name" value="Nucleotidyltransferases domain 2"/>
    <property type="match status" value="2"/>
</dbReference>
<feature type="domain" description="Glutamate-ammonia ligase adenylyltransferase repeated" evidence="8">
    <location>
        <begin position="620"/>
        <end position="856"/>
    </location>
</feature>
<dbReference type="GO" id="GO:0008882">
    <property type="term" value="F:[glutamate-ammonia-ligase] adenylyltransferase activity"/>
    <property type="evidence" value="ECO:0007669"/>
    <property type="project" value="UniProtKB-UniRule"/>
</dbReference>
<evidence type="ECO:0000256" key="1">
    <source>
        <dbReference type="ARBA" id="ARBA00022679"/>
    </source>
</evidence>
<keyword evidence="4 7" id="KW-0067">ATP-binding</keyword>
<dbReference type="Gene3D" id="1.20.120.1510">
    <property type="match status" value="1"/>
</dbReference>
<dbReference type="InterPro" id="IPR043519">
    <property type="entry name" value="NT_sf"/>
</dbReference>
<dbReference type="HAMAP" id="MF_00802">
    <property type="entry name" value="GlnE"/>
    <property type="match status" value="1"/>
</dbReference>
<comment type="similarity">
    <text evidence="7">Belongs to the GlnE family.</text>
</comment>
<evidence type="ECO:0000256" key="4">
    <source>
        <dbReference type="ARBA" id="ARBA00022840"/>
    </source>
</evidence>
<evidence type="ECO:0000256" key="2">
    <source>
        <dbReference type="ARBA" id="ARBA00022695"/>
    </source>
</evidence>
<dbReference type="GO" id="GO:0000287">
    <property type="term" value="F:magnesium ion binding"/>
    <property type="evidence" value="ECO:0007669"/>
    <property type="project" value="UniProtKB-UniRule"/>
</dbReference>